<sequence>MILNYTSDASNAGLQMDKCRAGKPGNELNQLVSLPIFGRVFCGINKIMAELTTYFSGMKGRALCSALFLGMTTTPAVFAAEKETTPPKGEDTITVRADASSADQAVTSGYQPLSSSTATLTSMPLLDIPQVVNTVSDKVLEDQHVTTLDEALYNVSNVVQTNTLGGTQDAFVRRGFGANRDGSVMTNGLKTVLPRSFNAATSRVEVLKGPASTLYGILDPGGLINVVTKRPETQFGGSISATSSSFGGGTGQFDVTGPIEGTQLAYRLIGEYQHEDYWRNFGTNQSSFISPSLTWFGDKATVNVLYSHRDYKAPFDRGTIFDLNTKHAVNVDRKTRFDEPFNITDGESDLAQLNAEYRFNSEWTAKFDYSFSQDKYSDNQTRVMAYDSASGNLTRRVDATQGSTQRMHATRADLQGNVDIAGFYNEILTGVSYENYDLLRTDMIRCKNVKGFNIYNPVYGTLDKCTNVSAADSDQTIQQESYSAYVQDALYLTDKWIAVAGMRYQYYTEYAGKGRPFNVNTDSTDQQWVPKFGMVYKLTPSVSLFGNVSRSFMPQYSIASYIGELPPETSTAYEVGAKFDIFDGITANIALFDIDKRNVLYNEMINGETVAKTAGRVRSQGVEVDVAGSLTTNTNIIASYGYTAAKVTEDPDYKGKSLPNVPKHTGSLFLTYDIQNAFMGNILTIGGGGHGVSRRSATNGADYYLPGYFVADAFAAYKMKLQYPVTLQLNVKNLFDKTYYTSSIATNNLGNQIGDPREVQFTVKMEF</sequence>
<evidence type="ECO:0000256" key="6">
    <source>
        <dbReference type="ARBA" id="ARBA00022692"/>
    </source>
</evidence>
<keyword evidence="10 16" id="KW-0798">TonB box</keyword>
<dbReference type="SUPFAM" id="SSF56935">
    <property type="entry name" value="Porins"/>
    <property type="match status" value="1"/>
</dbReference>
<comment type="subcellular location">
    <subcellularLocation>
        <location evidence="1 14">Cell outer membrane</location>
        <topology evidence="1 14">Multi-pass membrane protein</topology>
    </subcellularLocation>
</comment>
<dbReference type="GO" id="GO:0038023">
    <property type="term" value="F:signaling receptor activity"/>
    <property type="evidence" value="ECO:0007669"/>
    <property type="project" value="InterPro"/>
</dbReference>
<evidence type="ECO:0000256" key="3">
    <source>
        <dbReference type="ARBA" id="ARBA00022448"/>
    </source>
</evidence>
<dbReference type="NCBIfam" id="TIGR01783">
    <property type="entry name" value="TonB-siderophor"/>
    <property type="match status" value="1"/>
</dbReference>
<dbReference type="PROSITE" id="PS52016">
    <property type="entry name" value="TONB_DEPENDENT_REC_3"/>
    <property type="match status" value="1"/>
</dbReference>
<dbReference type="InterPro" id="IPR010917">
    <property type="entry name" value="TonB_rcpt_CS"/>
</dbReference>
<gene>
    <name evidence="19" type="ORF">KL86CIT2_340048</name>
    <name evidence="20" type="ORF">KM92CIT3_60147</name>
</gene>
<name>A0A212IC31_9ENTR</name>
<dbReference type="EMBL" id="FLUA01000032">
    <property type="protein sequence ID" value="SBV64177.1"/>
    <property type="molecule type" value="Genomic_DNA"/>
</dbReference>
<evidence type="ECO:0000256" key="14">
    <source>
        <dbReference type="PROSITE-ProRule" id="PRU01360"/>
    </source>
</evidence>
<dbReference type="InterPro" id="IPR037066">
    <property type="entry name" value="Plug_dom_sf"/>
</dbReference>
<dbReference type="CDD" id="cd01347">
    <property type="entry name" value="ligand_gated_channel"/>
    <property type="match status" value="1"/>
</dbReference>
<feature type="short sequence motif" description="TonB C-terminal box" evidence="15">
    <location>
        <begin position="750"/>
        <end position="767"/>
    </location>
</feature>
<reference evidence="19" key="1">
    <citation type="submission" date="2016-04" db="EMBL/GenBank/DDBJ databases">
        <authorList>
            <person name="Evans L.H."/>
            <person name="Alamgir A."/>
            <person name="Owens N."/>
            <person name="Weber N.D."/>
            <person name="Virtaneva K."/>
            <person name="Barbian K."/>
            <person name="Babar A."/>
            <person name="Rosenke K."/>
        </authorList>
    </citation>
    <scope>NUCLEOTIDE SEQUENCE</scope>
    <source>
        <strain evidence="19">86-2</strain>
        <strain evidence="20">92-3</strain>
    </source>
</reference>
<evidence type="ECO:0000256" key="15">
    <source>
        <dbReference type="PROSITE-ProRule" id="PRU10144"/>
    </source>
</evidence>
<evidence type="ECO:0000256" key="11">
    <source>
        <dbReference type="ARBA" id="ARBA00023136"/>
    </source>
</evidence>
<keyword evidence="4 14" id="KW-1134">Transmembrane beta strand</keyword>
<dbReference type="GO" id="GO:0015891">
    <property type="term" value="P:siderophore transport"/>
    <property type="evidence" value="ECO:0007669"/>
    <property type="project" value="InterPro"/>
</dbReference>
<keyword evidence="7" id="KW-0732">Signal</keyword>
<dbReference type="Pfam" id="PF07715">
    <property type="entry name" value="Plug"/>
    <property type="match status" value="1"/>
</dbReference>
<feature type="domain" description="TonB-dependent receptor-like beta-barrel" evidence="17">
    <location>
        <begin position="294"/>
        <end position="734"/>
    </location>
</feature>
<keyword evidence="13 14" id="KW-0998">Cell outer membrane</keyword>
<dbReference type="Pfam" id="PF00593">
    <property type="entry name" value="TonB_dep_Rec_b-barrel"/>
    <property type="match status" value="1"/>
</dbReference>
<accession>A0A212IC31</accession>
<dbReference type="InterPro" id="IPR039426">
    <property type="entry name" value="TonB-dep_rcpt-like"/>
</dbReference>
<evidence type="ECO:0000256" key="12">
    <source>
        <dbReference type="ARBA" id="ARBA00023170"/>
    </source>
</evidence>
<evidence type="ECO:0000256" key="16">
    <source>
        <dbReference type="RuleBase" id="RU003357"/>
    </source>
</evidence>
<keyword evidence="11 14" id="KW-0472">Membrane</keyword>
<feature type="domain" description="TonB-dependent receptor plug" evidence="18">
    <location>
        <begin position="125"/>
        <end position="222"/>
    </location>
</feature>
<dbReference type="GO" id="GO:0009279">
    <property type="term" value="C:cell outer membrane"/>
    <property type="evidence" value="ECO:0007669"/>
    <property type="project" value="UniProtKB-SubCell"/>
</dbReference>
<evidence type="ECO:0000256" key="8">
    <source>
        <dbReference type="ARBA" id="ARBA00023004"/>
    </source>
</evidence>
<dbReference type="InterPro" id="IPR010105">
    <property type="entry name" value="TonB_sidphr_rcpt"/>
</dbReference>
<keyword evidence="3 14" id="KW-0813">Transport</keyword>
<comment type="similarity">
    <text evidence="2 14 16">Belongs to the TonB-dependent receptor family.</text>
</comment>
<evidence type="ECO:0000259" key="18">
    <source>
        <dbReference type="Pfam" id="PF07715"/>
    </source>
</evidence>
<evidence type="ECO:0000256" key="4">
    <source>
        <dbReference type="ARBA" id="ARBA00022452"/>
    </source>
</evidence>
<dbReference type="Gene3D" id="2.170.130.10">
    <property type="entry name" value="TonB-dependent receptor, plug domain"/>
    <property type="match status" value="1"/>
</dbReference>
<protein>
    <submittedName>
        <fullName evidence="19">Iron compound receptor</fullName>
    </submittedName>
</protein>
<dbReference type="InterPro" id="IPR012910">
    <property type="entry name" value="Plug_dom"/>
</dbReference>
<dbReference type="EMBL" id="FLUB01000018">
    <property type="protein sequence ID" value="SBV65065.1"/>
    <property type="molecule type" value="Genomic_DNA"/>
</dbReference>
<keyword evidence="12 19" id="KW-0675">Receptor</keyword>
<dbReference type="GO" id="GO:0015344">
    <property type="term" value="F:siderophore uptake transmembrane transporter activity"/>
    <property type="evidence" value="ECO:0007669"/>
    <property type="project" value="TreeGrafter"/>
</dbReference>
<dbReference type="InterPro" id="IPR000531">
    <property type="entry name" value="Beta-barrel_TonB"/>
</dbReference>
<dbReference type="PANTHER" id="PTHR32552">
    <property type="entry name" value="FERRICHROME IRON RECEPTOR-RELATED"/>
    <property type="match status" value="1"/>
</dbReference>
<dbReference type="Gene3D" id="2.40.170.20">
    <property type="entry name" value="TonB-dependent receptor, beta-barrel domain"/>
    <property type="match status" value="1"/>
</dbReference>
<evidence type="ECO:0000256" key="13">
    <source>
        <dbReference type="ARBA" id="ARBA00023237"/>
    </source>
</evidence>
<dbReference type="PROSITE" id="PS01156">
    <property type="entry name" value="TONB_DEPENDENT_REC_2"/>
    <property type="match status" value="1"/>
</dbReference>
<evidence type="ECO:0000313" key="19">
    <source>
        <dbReference type="EMBL" id="SBV64177.1"/>
    </source>
</evidence>
<evidence type="ECO:0000256" key="7">
    <source>
        <dbReference type="ARBA" id="ARBA00022729"/>
    </source>
</evidence>
<dbReference type="InterPro" id="IPR036942">
    <property type="entry name" value="Beta-barrel_TonB_sf"/>
</dbReference>
<evidence type="ECO:0000313" key="20">
    <source>
        <dbReference type="EMBL" id="SBV65065.1"/>
    </source>
</evidence>
<evidence type="ECO:0000259" key="17">
    <source>
        <dbReference type="Pfam" id="PF00593"/>
    </source>
</evidence>
<evidence type="ECO:0000256" key="10">
    <source>
        <dbReference type="ARBA" id="ARBA00023077"/>
    </source>
</evidence>
<organism evidence="19">
    <name type="scientific">uncultured Citrobacter sp</name>
    <dbReference type="NCBI Taxonomy" id="200446"/>
    <lineage>
        <taxon>Bacteria</taxon>
        <taxon>Pseudomonadati</taxon>
        <taxon>Pseudomonadota</taxon>
        <taxon>Gammaproteobacteria</taxon>
        <taxon>Enterobacterales</taxon>
        <taxon>Enterobacteriaceae</taxon>
        <taxon>Citrobacter</taxon>
        <taxon>environmental samples</taxon>
    </lineage>
</organism>
<keyword evidence="5" id="KW-0410">Iron transport</keyword>
<keyword evidence="6 14" id="KW-0812">Transmembrane</keyword>
<evidence type="ECO:0000256" key="9">
    <source>
        <dbReference type="ARBA" id="ARBA00023065"/>
    </source>
</evidence>
<keyword evidence="9" id="KW-0406">Ion transport</keyword>
<evidence type="ECO:0000256" key="2">
    <source>
        <dbReference type="ARBA" id="ARBA00009810"/>
    </source>
</evidence>
<dbReference type="AlphaFoldDB" id="A0A212IC31"/>
<keyword evidence="8" id="KW-0408">Iron</keyword>
<evidence type="ECO:0000256" key="5">
    <source>
        <dbReference type="ARBA" id="ARBA00022496"/>
    </source>
</evidence>
<proteinExistence type="inferred from homology"/>
<evidence type="ECO:0000256" key="1">
    <source>
        <dbReference type="ARBA" id="ARBA00004571"/>
    </source>
</evidence>
<dbReference type="PANTHER" id="PTHR32552:SF85">
    <property type="entry name" value="BLL7968 PROTEIN"/>
    <property type="match status" value="1"/>
</dbReference>